<name>A0A8X7SU87_9BASI</name>
<evidence type="ECO:0000313" key="2">
    <source>
        <dbReference type="EMBL" id="KAE8242209.1"/>
    </source>
</evidence>
<evidence type="ECO:0000313" key="3">
    <source>
        <dbReference type="Proteomes" id="UP000077684"/>
    </source>
</evidence>
<keyword evidence="3" id="KW-1185">Reference proteome</keyword>
<evidence type="ECO:0000256" key="1">
    <source>
        <dbReference type="SAM" id="MobiDB-lite"/>
    </source>
</evidence>
<feature type="compositionally biased region" description="Acidic residues" evidence="1">
    <location>
        <begin position="53"/>
        <end position="76"/>
    </location>
</feature>
<proteinExistence type="predicted"/>
<organism evidence="2 3">
    <name type="scientific">Tilletia controversa</name>
    <name type="common">dwarf bunt fungus</name>
    <dbReference type="NCBI Taxonomy" id="13291"/>
    <lineage>
        <taxon>Eukaryota</taxon>
        <taxon>Fungi</taxon>
        <taxon>Dikarya</taxon>
        <taxon>Basidiomycota</taxon>
        <taxon>Ustilaginomycotina</taxon>
        <taxon>Exobasidiomycetes</taxon>
        <taxon>Tilletiales</taxon>
        <taxon>Tilletiaceae</taxon>
        <taxon>Tilletia</taxon>
    </lineage>
</organism>
<accession>A0A8X7SU87</accession>
<comment type="caution">
    <text evidence="2">The sequence shown here is derived from an EMBL/GenBank/DDBJ whole genome shotgun (WGS) entry which is preliminary data.</text>
</comment>
<sequence>MPGVHFRAGRCIVLSSPPPSSPSSRKSSMSSSPVSSPPRLEPFNAGFPADQAAEVEEDPEEDGPGDDEPVDADEVGDEVRSSDGEDNGADLIEFVVPPGVPVSQGTSSAGEESAVFSQATQSSADDALVLEENPDGDYLPPGVIGHEEHEEADDDDDVDEDDDGPAENDADNVEEDDDGVTSDLGEDVAFLNFLDDDVLEVAAHVAEHEELHGFGVDTHIIVSSDEEDLDEEDLAAPELVTASGKRRSTFPLSDCSDFTITAVKRKVCYVKGTGGQSFPIFMKKSKNSL</sequence>
<dbReference type="EMBL" id="LWDE02001174">
    <property type="protein sequence ID" value="KAE8242209.1"/>
    <property type="molecule type" value="Genomic_DNA"/>
</dbReference>
<dbReference type="AlphaFoldDB" id="A0A8X7SU87"/>
<feature type="compositionally biased region" description="Polar residues" evidence="1">
    <location>
        <begin position="103"/>
        <end position="124"/>
    </location>
</feature>
<reference evidence="2" key="2">
    <citation type="journal article" date="2019" name="IMA Fungus">
        <title>Genome sequencing and comparison of five Tilletia species to identify candidate genes for the detection of regulated species infecting wheat.</title>
        <authorList>
            <person name="Nguyen H.D.T."/>
            <person name="Sultana T."/>
            <person name="Kesanakurti P."/>
            <person name="Hambleton S."/>
        </authorList>
    </citation>
    <scope>NUCLEOTIDE SEQUENCE</scope>
    <source>
        <strain evidence="2">DAOMC 236426</strain>
    </source>
</reference>
<gene>
    <name evidence="2" type="ORF">A4X06_0g7129</name>
</gene>
<reference evidence="2" key="1">
    <citation type="submission" date="2016-04" db="EMBL/GenBank/DDBJ databases">
        <authorList>
            <person name="Nguyen H.D."/>
            <person name="Samba Siva P."/>
            <person name="Cullis J."/>
            <person name="Levesque C.A."/>
            <person name="Hambleton S."/>
        </authorList>
    </citation>
    <scope>NUCLEOTIDE SEQUENCE</scope>
    <source>
        <strain evidence="2">DAOMC 236426</strain>
    </source>
</reference>
<feature type="region of interest" description="Disordered" evidence="1">
    <location>
        <begin position="1"/>
        <end position="182"/>
    </location>
</feature>
<feature type="compositionally biased region" description="Low complexity" evidence="1">
    <location>
        <begin position="22"/>
        <end position="34"/>
    </location>
</feature>
<feature type="compositionally biased region" description="Acidic residues" evidence="1">
    <location>
        <begin position="150"/>
        <end position="182"/>
    </location>
</feature>
<protein>
    <submittedName>
        <fullName evidence="2">Uncharacterized protein</fullName>
    </submittedName>
</protein>
<dbReference type="Proteomes" id="UP000077684">
    <property type="component" value="Unassembled WGS sequence"/>
</dbReference>